<dbReference type="Proteomes" id="UP000011617">
    <property type="component" value="Unassembled WGS sequence"/>
</dbReference>
<evidence type="ECO:0000313" key="2">
    <source>
        <dbReference type="Proteomes" id="UP000011617"/>
    </source>
</evidence>
<reference evidence="1 2" key="1">
    <citation type="journal article" date="2013" name="Genome Announc.">
        <title>Complete Genome Sequence of Wohlfahrtiimonas chitiniclastica Strain SH04, Isolated from Chrysomya megacephala Collected from Pudong International Airport in China.</title>
        <authorList>
            <person name="Cao X.M."/>
            <person name="Chen T."/>
            <person name="Xu L.Z."/>
            <person name="Yao L.S."/>
            <person name="Qi J."/>
            <person name="Zhang X.L."/>
            <person name="Yan Q.L."/>
            <person name="Deng Y.H."/>
            <person name="Guo T.Y."/>
            <person name="Wang J."/>
            <person name="Hu K.X."/>
            <person name="Xu B.L."/>
        </authorList>
    </citation>
    <scope>NUCLEOTIDE SEQUENCE [LARGE SCALE GENOMIC DNA]</scope>
    <source>
        <strain evidence="1 2">SH04</strain>
    </source>
</reference>
<gene>
    <name evidence="1" type="ORF">F387_00488</name>
</gene>
<dbReference type="HOGENOM" id="CLU_2792994_0_0_6"/>
<dbReference type="EMBL" id="AOBV01000006">
    <property type="protein sequence ID" value="ELV08245.1"/>
    <property type="molecule type" value="Genomic_DNA"/>
</dbReference>
<protein>
    <submittedName>
        <fullName evidence="1">Uncharacterized protein</fullName>
    </submittedName>
</protein>
<dbReference type="AlphaFoldDB" id="L8XZR9"/>
<name>L8XZR9_9GAMM</name>
<evidence type="ECO:0000313" key="1">
    <source>
        <dbReference type="EMBL" id="ELV08245.1"/>
    </source>
</evidence>
<comment type="caution">
    <text evidence="1">The sequence shown here is derived from an EMBL/GenBank/DDBJ whole genome shotgun (WGS) entry which is preliminary data.</text>
</comment>
<accession>L8XZR9</accession>
<organism evidence="1 2">
    <name type="scientific">Wohlfahrtiimonas chitiniclastica SH04</name>
    <dbReference type="NCBI Taxonomy" id="1261130"/>
    <lineage>
        <taxon>Bacteria</taxon>
        <taxon>Pseudomonadati</taxon>
        <taxon>Pseudomonadota</taxon>
        <taxon>Gammaproteobacteria</taxon>
        <taxon>Cardiobacteriales</taxon>
        <taxon>Ignatzschineriaceae</taxon>
        <taxon>Wohlfahrtiimonas</taxon>
    </lineage>
</organism>
<sequence length="68" mass="7926">MGEIFTRFIDLFIRKGNELIGVKFGGTHAKLFHILMDCQKSGSRCLITIIYFISDNLYSQTPNEWRKL</sequence>
<proteinExistence type="predicted"/>
<keyword evidence="2" id="KW-1185">Reference proteome</keyword>